<reference evidence="1 2" key="1">
    <citation type="submission" date="2021-06" db="EMBL/GenBank/DDBJ databases">
        <title>Caerostris extrusa draft genome.</title>
        <authorList>
            <person name="Kono N."/>
            <person name="Arakawa K."/>
        </authorList>
    </citation>
    <scope>NUCLEOTIDE SEQUENCE [LARGE SCALE GENOMIC DNA]</scope>
</reference>
<dbReference type="EMBL" id="BPLR01011562">
    <property type="protein sequence ID" value="GIY47290.1"/>
    <property type="molecule type" value="Genomic_DNA"/>
</dbReference>
<dbReference type="AlphaFoldDB" id="A0AAV4TME7"/>
<name>A0AAV4TME7_CAEEX</name>
<proteinExistence type="predicted"/>
<organism evidence="1 2">
    <name type="scientific">Caerostris extrusa</name>
    <name type="common">Bark spider</name>
    <name type="synonym">Caerostris bankana</name>
    <dbReference type="NCBI Taxonomy" id="172846"/>
    <lineage>
        <taxon>Eukaryota</taxon>
        <taxon>Metazoa</taxon>
        <taxon>Ecdysozoa</taxon>
        <taxon>Arthropoda</taxon>
        <taxon>Chelicerata</taxon>
        <taxon>Arachnida</taxon>
        <taxon>Araneae</taxon>
        <taxon>Araneomorphae</taxon>
        <taxon>Entelegynae</taxon>
        <taxon>Araneoidea</taxon>
        <taxon>Araneidae</taxon>
        <taxon>Caerostris</taxon>
    </lineage>
</organism>
<comment type="caution">
    <text evidence="1">The sequence shown here is derived from an EMBL/GenBank/DDBJ whole genome shotgun (WGS) entry which is preliminary data.</text>
</comment>
<gene>
    <name evidence="1" type="ORF">CEXT_364601</name>
</gene>
<accession>A0AAV4TME7</accession>
<dbReference type="Proteomes" id="UP001054945">
    <property type="component" value="Unassembled WGS sequence"/>
</dbReference>
<evidence type="ECO:0000313" key="1">
    <source>
        <dbReference type="EMBL" id="GIY47290.1"/>
    </source>
</evidence>
<protein>
    <submittedName>
        <fullName evidence="1">Uncharacterized protein</fullName>
    </submittedName>
</protein>
<keyword evidence="2" id="KW-1185">Reference proteome</keyword>
<evidence type="ECO:0000313" key="2">
    <source>
        <dbReference type="Proteomes" id="UP001054945"/>
    </source>
</evidence>
<sequence length="110" mass="11922">MALSLIFHAARTSKDAAKTLNFIARAGPPLAAAAQNGGNQSFQPRDHKLEDLGYSAILSEIFNEVMPLHLLATPITVVNDILSRPTMTDHLLTLRKRSGCNVLQGLEVSE</sequence>